<feature type="region of interest" description="Disordered" evidence="1">
    <location>
        <begin position="740"/>
        <end position="775"/>
    </location>
</feature>
<feature type="compositionally biased region" description="Polar residues" evidence="1">
    <location>
        <begin position="740"/>
        <end position="761"/>
    </location>
</feature>
<proteinExistence type="predicted"/>
<feature type="compositionally biased region" description="Polar residues" evidence="1">
    <location>
        <begin position="215"/>
        <end position="228"/>
    </location>
</feature>
<sequence length="941" mass="104091">MSGTSQSIVTSSKDPLSSDAATICLNYLTPPNSSLELQNDDISHHNFGRKVTPSPHSRYQSKLPMKVASGTEDHMTLGLGITTERPKMGPQSSSVRFQRGPERIGKEYWAPWVPAKDGPVQPLHTSRIPLPKKDSTPLQSSIRSLSAGERRLSPNLNPDKRTASAGYSYSRASVRGIHSHQYSLPVDSRHLESPPSQRRFQNLRNKNHSRGPGQPSRNICSPLQTFISPPNRKLLSPQSTHLRYSRLPVPDSQLLSARPEYPVRSPRAHRTEDRAGFPSPGDRWPSRLLSPSSDQSINSSNSSRNESQVNRNYSYPNHHPSISDNLMSLTPEANGDGFSAYNDYDMGIDGQIDQSGTGYTMGRSKSSSTDYSTQAFRRLHSAIGTDVTNGGSIGRTRPPLTSRTSTQYSRLNDPYVYPAPSVSRRASYSSATGINPLAERYLTNFPTGSLQLQPLSGATSHSQRALIDYTRTYIQVDGTLNSPTKGPESVPESPVIVQYPPQFIPSPIERKRVDDFDFLNTIESAPRPYTPDRFVFEAGMMNLNKETSTTRNSSQRSKRSLSSFGALSRRSTGASYMASQSGQPPPLPSAAPADSPARNVLKKKNPSLKQAQTEGLDFINFDHYNPSPESNGFIRRSLQSLRRSKEHDTQPLDIPHTASTIAGPSRTHVRETCYASPNDSTENATPHSKSRFKFPRLFSKEKFKEIMDKGAHIECSGRTTVPKRYKRSNTFSHSAVLTKDSTTLTTSEPSGRNQFSESQIGLRSEPASPTSPASITSMQSFASSTRIVSNNLSPLYREGKLILQQVWNEGWAAAIEDMKDRRKMQRALSGQMRNAVMSGALPNGALRSGSKKIILPWTKHRNQKVSPSESMRNDTSVGPSALLFDEVNQAAHAGPSTTPRRSSNRRESSVRATRSAEFKTTEKRSRFTELLGRTRLSRENA</sequence>
<feature type="region of interest" description="Disordered" evidence="1">
    <location>
        <begin position="115"/>
        <end position="164"/>
    </location>
</feature>
<feature type="compositionally biased region" description="Low complexity" evidence="1">
    <location>
        <begin position="290"/>
        <end position="312"/>
    </location>
</feature>
<evidence type="ECO:0000313" key="3">
    <source>
        <dbReference type="Proteomes" id="UP000018144"/>
    </source>
</evidence>
<feature type="region of interest" description="Disordered" evidence="1">
    <location>
        <begin position="642"/>
        <end position="667"/>
    </location>
</feature>
<evidence type="ECO:0000256" key="1">
    <source>
        <dbReference type="SAM" id="MobiDB-lite"/>
    </source>
</evidence>
<gene>
    <name evidence="2" type="ORF">PCON_08690</name>
</gene>
<feature type="region of interest" description="Disordered" evidence="1">
    <location>
        <begin position="546"/>
        <end position="599"/>
    </location>
</feature>
<feature type="compositionally biased region" description="Low complexity" evidence="1">
    <location>
        <begin position="764"/>
        <end position="775"/>
    </location>
</feature>
<protein>
    <submittedName>
        <fullName evidence="2">Uncharacterized protein</fullName>
    </submittedName>
</protein>
<keyword evidence="3" id="KW-1185">Reference proteome</keyword>
<reference evidence="2 3" key="1">
    <citation type="journal article" date="2013" name="PLoS Genet.">
        <title>The genome and development-dependent transcriptomes of Pyronema confluens: a window into fungal evolution.</title>
        <authorList>
            <person name="Traeger S."/>
            <person name="Altegoer F."/>
            <person name="Freitag M."/>
            <person name="Gabaldon T."/>
            <person name="Kempken F."/>
            <person name="Kumar A."/>
            <person name="Marcet-Houben M."/>
            <person name="Poggeler S."/>
            <person name="Stajich J.E."/>
            <person name="Nowrousian M."/>
        </authorList>
    </citation>
    <scope>NUCLEOTIDE SEQUENCE [LARGE SCALE GENOMIC DNA]</scope>
    <source>
        <strain evidence="3">CBS 100304</strain>
        <tissue evidence="2">Vegetative mycelium</tissue>
    </source>
</reference>
<feature type="region of interest" description="Disordered" evidence="1">
    <location>
        <begin position="891"/>
        <end position="941"/>
    </location>
</feature>
<feature type="compositionally biased region" description="Low complexity" evidence="1">
    <location>
        <begin position="395"/>
        <end position="406"/>
    </location>
</feature>
<name>U4LSZ8_PYROM</name>
<dbReference type="OrthoDB" id="5429879at2759"/>
<dbReference type="EMBL" id="HF935441">
    <property type="protein sequence ID" value="CCX30491.1"/>
    <property type="molecule type" value="Genomic_DNA"/>
</dbReference>
<accession>U4LSZ8</accession>
<organism evidence="2 3">
    <name type="scientific">Pyronema omphalodes (strain CBS 100304)</name>
    <name type="common">Pyronema confluens</name>
    <dbReference type="NCBI Taxonomy" id="1076935"/>
    <lineage>
        <taxon>Eukaryota</taxon>
        <taxon>Fungi</taxon>
        <taxon>Dikarya</taxon>
        <taxon>Ascomycota</taxon>
        <taxon>Pezizomycotina</taxon>
        <taxon>Pezizomycetes</taxon>
        <taxon>Pezizales</taxon>
        <taxon>Pyronemataceae</taxon>
        <taxon>Pyronema</taxon>
    </lineage>
</organism>
<feature type="compositionally biased region" description="Basic and acidic residues" evidence="1">
    <location>
        <begin position="148"/>
        <end position="162"/>
    </location>
</feature>
<evidence type="ECO:0000313" key="2">
    <source>
        <dbReference type="EMBL" id="CCX30491.1"/>
    </source>
</evidence>
<feature type="region of interest" description="Disordered" evidence="1">
    <location>
        <begin position="202"/>
        <end position="319"/>
    </location>
</feature>
<dbReference type="AlphaFoldDB" id="U4LSZ8"/>
<dbReference type="Proteomes" id="UP000018144">
    <property type="component" value="Unassembled WGS sequence"/>
</dbReference>
<feature type="compositionally biased region" description="Low complexity" evidence="1">
    <location>
        <begin position="551"/>
        <end position="563"/>
    </location>
</feature>
<feature type="compositionally biased region" description="Basic and acidic residues" evidence="1">
    <location>
        <begin position="904"/>
        <end position="927"/>
    </location>
</feature>
<feature type="region of interest" description="Disordered" evidence="1">
    <location>
        <begin position="387"/>
        <end position="406"/>
    </location>
</feature>